<dbReference type="Gene3D" id="1.25.40.10">
    <property type="entry name" value="Tetratricopeptide repeat domain"/>
    <property type="match status" value="2"/>
</dbReference>
<reference evidence="2 3" key="1">
    <citation type="journal article" date="2021" name="Genome Biol.">
        <title>AFLAP: assembly-free linkage analysis pipeline using k-mers from genome sequencing data.</title>
        <authorList>
            <person name="Fletcher K."/>
            <person name="Zhang L."/>
            <person name="Gil J."/>
            <person name="Han R."/>
            <person name="Cavanaugh K."/>
            <person name="Michelmore R."/>
        </authorList>
    </citation>
    <scope>NUCLEOTIDE SEQUENCE [LARGE SCALE GENOMIC DNA]</scope>
    <source>
        <strain evidence="2 3">SF5</strain>
    </source>
</reference>
<sequence length="864" mass="98103">MHSRLRNVNFYFTSIAGVERDVLLNRSARDLRTELGESTIGMVAKSLRSEMNEAIARDDVTSDEIIDLFTVAQKTHVIPVMLDAFAFLEAKFPSQINFAVYGEVFRILQRKNNCERLIEIYLTAKTRFHLVPEMIYRFGIVGYLQNNDMDSAIRTWQELIDAGHETTNEIASQLMLAYARKGNVEKVKELYEAVDPQIGYWHESCVDRVILSMGIIEEPAKAFEFYGNSSMKLSGGTLIALLSVCTNNNCKQQATDILANRKKFDLHLNARGYNRIMVTLEFLGRNNEIKDVLNEMIDNNVRFDTKTNAIIERNAEFLEETNFVADFSKSRAAGYTLSPRIRELLAQGKNSDAAEMVDSAVTLLKNSDKFDNKISECAAMIVNPSVAKDAVQAYIRTNQHDKVAALVQGFSVVPGKYAYALAEVITHYAKQSNKVADEICYAASKAMLFQRAQIFRVDDTLKRFCRFRDTEAALKLFHQVLESYIDKDALDEIEDDIKQSKRHYVNFNVGKVITLILQALVENDRLADAFDSMNKLESCGLKVTQGNYVTLLSSIRKHLRVPNNDRKDQKVLYDINSAQTVLKDLKARSLQVNRAIVGYLCPAYVEATKQQRLELLEAFAEARNDPTDNYILPHSCYETLLNFMAQEGSIEELTDIYEEAVASLTNEENRGVPRGWVTIFVIKLVREGHIDEADQLTRRMPEKCGNYSYKAVMSVLRGALEARKLNVVDGMIALMEDRAFVVKMSDAYDLVHLARKTDLSSKVLNIIRLFESSNLKVVAVEENGKGNLEEAFYRRQRHDAHALRKVKTMYTVALKMCEKDGLWKQALVLRDQMASLLGQEAVDVITTSSPGRLKIRKEKESDYE</sequence>
<dbReference type="AlphaFoldDB" id="A0A976FJC1"/>
<comment type="caution">
    <text evidence="2">The sequence shown here is derived from an EMBL/GenBank/DDBJ whole genome shotgun (WGS) entry which is preliminary data.</text>
</comment>
<dbReference type="InterPro" id="IPR011990">
    <property type="entry name" value="TPR-like_helical_dom_sf"/>
</dbReference>
<evidence type="ECO:0000313" key="3">
    <source>
        <dbReference type="Proteomes" id="UP000294530"/>
    </source>
</evidence>
<dbReference type="OrthoDB" id="185373at2759"/>
<dbReference type="InterPro" id="IPR050872">
    <property type="entry name" value="PPR_P_subfamily"/>
</dbReference>
<dbReference type="PANTHER" id="PTHR46128">
    <property type="entry name" value="MITOCHONDRIAL GROUP I INTRON SPLICING FACTOR CCM1"/>
    <property type="match status" value="1"/>
</dbReference>
<gene>
    <name evidence="2" type="ORF">CCR75_009681</name>
</gene>
<organism evidence="2 3">
    <name type="scientific">Bremia lactucae</name>
    <name type="common">Lettuce downy mildew</name>
    <dbReference type="NCBI Taxonomy" id="4779"/>
    <lineage>
        <taxon>Eukaryota</taxon>
        <taxon>Sar</taxon>
        <taxon>Stramenopiles</taxon>
        <taxon>Oomycota</taxon>
        <taxon>Peronosporomycetes</taxon>
        <taxon>Peronosporales</taxon>
        <taxon>Peronosporaceae</taxon>
        <taxon>Bremia</taxon>
    </lineage>
</organism>
<dbReference type="KEGG" id="blac:94353391"/>
<dbReference type="EMBL" id="SHOA02000013">
    <property type="protein sequence ID" value="TDH67599.1"/>
    <property type="molecule type" value="Genomic_DNA"/>
</dbReference>
<dbReference type="PANTHER" id="PTHR46128:SF211">
    <property type="entry name" value="PENTACOTRIPEPTIDE-REPEAT REGION OF PRORP DOMAIN-CONTAINING PROTEIN"/>
    <property type="match status" value="1"/>
</dbReference>
<evidence type="ECO:0000313" key="2">
    <source>
        <dbReference type="EMBL" id="TDH67599.1"/>
    </source>
</evidence>
<dbReference type="RefSeq" id="XP_067817098.1">
    <property type="nucleotide sequence ID" value="XM_067967720.1"/>
</dbReference>
<comment type="similarity">
    <text evidence="1">Belongs to the PPR family. P subfamily.</text>
</comment>
<dbReference type="Proteomes" id="UP000294530">
    <property type="component" value="Unassembled WGS sequence"/>
</dbReference>
<keyword evidence="3" id="KW-1185">Reference proteome</keyword>
<protein>
    <submittedName>
        <fullName evidence="2">Uncharacterized protein</fullName>
    </submittedName>
</protein>
<evidence type="ECO:0000256" key="1">
    <source>
        <dbReference type="ARBA" id="ARBA00007626"/>
    </source>
</evidence>
<name>A0A976FJC1_BRELC</name>
<proteinExistence type="inferred from homology"/>
<dbReference type="GeneID" id="94353391"/>
<accession>A0A976FJC1</accession>